<accession>A0ABU6P3N4</accession>
<dbReference type="InterPro" id="IPR010093">
    <property type="entry name" value="SinI_DNA-bd"/>
</dbReference>
<organism evidence="2 3">
    <name type="scientific">Metabacillus fastidiosus</name>
    <dbReference type="NCBI Taxonomy" id="1458"/>
    <lineage>
        <taxon>Bacteria</taxon>
        <taxon>Bacillati</taxon>
        <taxon>Bacillota</taxon>
        <taxon>Bacilli</taxon>
        <taxon>Bacillales</taxon>
        <taxon>Bacillaceae</taxon>
        <taxon>Metabacillus</taxon>
    </lineage>
</organism>
<dbReference type="SUPFAM" id="SSF46955">
    <property type="entry name" value="Putative DNA-binding domain"/>
    <property type="match status" value="1"/>
</dbReference>
<dbReference type="PANTHER" id="PTHR30024">
    <property type="entry name" value="ALIPHATIC SULFONATES-BINDING PROTEIN-RELATED"/>
    <property type="match status" value="1"/>
</dbReference>
<feature type="domain" description="Helix-turn-helix" evidence="1">
    <location>
        <begin position="1"/>
        <end position="49"/>
    </location>
</feature>
<dbReference type="RefSeq" id="WP_328015924.1">
    <property type="nucleotide sequence ID" value="NZ_JARTFS010000021.1"/>
</dbReference>
<dbReference type="Gene3D" id="1.10.10.10">
    <property type="entry name" value="Winged helix-like DNA-binding domain superfamily/Winged helix DNA-binding domain"/>
    <property type="match status" value="1"/>
</dbReference>
<dbReference type="EMBL" id="JARTFS010000021">
    <property type="protein sequence ID" value="MED4403957.1"/>
    <property type="molecule type" value="Genomic_DNA"/>
</dbReference>
<reference evidence="2 3" key="1">
    <citation type="submission" date="2023-03" db="EMBL/GenBank/DDBJ databases">
        <title>Bacillus Genome Sequencing.</title>
        <authorList>
            <person name="Dunlap C."/>
        </authorList>
    </citation>
    <scope>NUCLEOTIDE SEQUENCE [LARGE SCALE GENOMIC DNA]</scope>
    <source>
        <strain evidence="2 3">NRS-1717</strain>
    </source>
</reference>
<gene>
    <name evidence="2" type="ORF">P9271_21955</name>
</gene>
<sequence length="390" mass="44696">MTLQEAMDLLQISRSTINRWRKDKGLPVIKVGKDVFVDKNELQKWVRSHAYIENQPVKPVIETITIGYQSMNAHLWSSLIIKELHLFEEELQKIHPNHPIKIQWADLNGPQQIEGMLTGRIQIASLGDFPLVSLYQLSSLLPSFQPRLLAFDGKNTHNEGFSLVIPKKSNLRMDQISNHTIATLSHSSSWHRLYKAFQSERINPTIISQDSLENMNNILSNQVDATTMIEPFLSMITHLELGKKIQLEGCEDDYLTGIVAEGQWASQHADIVIAYLKAHLRAHHLIRNNPFKISKVISQHIDFPIQVVSIILSKIRWDAAIYDRDVLTLSNIGQTHHPVTTKWMDNLFDTNKLRNCFVNDSYLQEAAIQLKLPMMNSSILSDDWIANQIF</sequence>
<dbReference type="InterPro" id="IPR009061">
    <property type="entry name" value="DNA-bd_dom_put_sf"/>
</dbReference>
<dbReference type="SUPFAM" id="SSF53850">
    <property type="entry name" value="Periplasmic binding protein-like II"/>
    <property type="match status" value="1"/>
</dbReference>
<dbReference type="Pfam" id="PF12728">
    <property type="entry name" value="HTH_17"/>
    <property type="match status" value="1"/>
</dbReference>
<evidence type="ECO:0000259" key="1">
    <source>
        <dbReference type="Pfam" id="PF12728"/>
    </source>
</evidence>
<keyword evidence="3" id="KW-1185">Reference proteome</keyword>
<dbReference type="Gene3D" id="3.40.190.10">
    <property type="entry name" value="Periplasmic binding protein-like II"/>
    <property type="match status" value="2"/>
</dbReference>
<evidence type="ECO:0000313" key="2">
    <source>
        <dbReference type="EMBL" id="MED4403957.1"/>
    </source>
</evidence>
<name>A0ABU6P3N4_9BACI</name>
<proteinExistence type="predicted"/>
<dbReference type="NCBIfam" id="TIGR01764">
    <property type="entry name" value="excise"/>
    <property type="match status" value="1"/>
</dbReference>
<dbReference type="PANTHER" id="PTHR30024:SF45">
    <property type="entry name" value="ABC TRANSPORTER SUBSTRATE-BINDING PROTEIN"/>
    <property type="match status" value="1"/>
</dbReference>
<comment type="caution">
    <text evidence="2">The sequence shown here is derived from an EMBL/GenBank/DDBJ whole genome shotgun (WGS) entry which is preliminary data.</text>
</comment>
<evidence type="ECO:0000313" key="3">
    <source>
        <dbReference type="Proteomes" id="UP001342826"/>
    </source>
</evidence>
<dbReference type="Proteomes" id="UP001342826">
    <property type="component" value="Unassembled WGS sequence"/>
</dbReference>
<dbReference type="InterPro" id="IPR036388">
    <property type="entry name" value="WH-like_DNA-bd_sf"/>
</dbReference>
<protein>
    <submittedName>
        <fullName evidence="2">Helix-turn-helix domain-containing protein</fullName>
    </submittedName>
</protein>
<dbReference type="InterPro" id="IPR041657">
    <property type="entry name" value="HTH_17"/>
</dbReference>